<reference evidence="2 3" key="1">
    <citation type="submission" date="2021-02" db="EMBL/GenBank/DDBJ databases">
        <title>Paenibacillus tianjinensis sp. nov.</title>
        <authorList>
            <person name="Liu H."/>
        </authorList>
    </citation>
    <scope>NUCLEOTIDE SEQUENCE [LARGE SCALE GENOMIC DNA]</scope>
    <source>
        <strain evidence="2 3">TB2019</strain>
    </source>
</reference>
<gene>
    <name evidence="2" type="ORF">JRJ22_27780</name>
</gene>
<dbReference type="InterPro" id="IPR046866">
    <property type="entry name" value="FapA_N"/>
</dbReference>
<name>A0ABX7L9Q2_9BACL</name>
<keyword evidence="3" id="KW-1185">Reference proteome</keyword>
<evidence type="ECO:0000259" key="1">
    <source>
        <dbReference type="Pfam" id="PF20250"/>
    </source>
</evidence>
<proteinExistence type="predicted"/>
<dbReference type="PANTHER" id="PTHR38032">
    <property type="entry name" value="POLYMERASE-RELATED"/>
    <property type="match status" value="1"/>
</dbReference>
<accession>A0ABX7L9Q2</accession>
<evidence type="ECO:0000313" key="2">
    <source>
        <dbReference type="EMBL" id="QSF44895.1"/>
    </source>
</evidence>
<feature type="domain" description="Flagellar Assembly Protein A N-terminal region" evidence="1">
    <location>
        <begin position="126"/>
        <end position="317"/>
    </location>
</feature>
<dbReference type="InterPro" id="IPR005646">
    <property type="entry name" value="FapA"/>
</dbReference>
<dbReference type="Pfam" id="PF20250">
    <property type="entry name" value="FapA_N"/>
    <property type="match status" value="1"/>
</dbReference>
<evidence type="ECO:0000313" key="3">
    <source>
        <dbReference type="Proteomes" id="UP000663452"/>
    </source>
</evidence>
<protein>
    <submittedName>
        <fullName evidence="2">DUF342 domain-containing protein</fullName>
    </submittedName>
</protein>
<organism evidence="2 3">
    <name type="scientific">Paenibacillus tianjinensis</name>
    <dbReference type="NCBI Taxonomy" id="2810347"/>
    <lineage>
        <taxon>Bacteria</taxon>
        <taxon>Bacillati</taxon>
        <taxon>Bacillota</taxon>
        <taxon>Bacilli</taxon>
        <taxon>Bacillales</taxon>
        <taxon>Paenibacillaceae</taxon>
        <taxon>Paenibacillus</taxon>
    </lineage>
</organism>
<dbReference type="PANTHER" id="PTHR38032:SF1">
    <property type="entry name" value="RNA-BINDING PROTEIN KHPB N-TERMINAL DOMAIN-CONTAINING PROTEIN"/>
    <property type="match status" value="1"/>
</dbReference>
<sequence>MHSWLPGCRFDNTKSEVIPMPQRILDHSRHVFSKTMPSFSTIFPMESSTPSYPFSGVGGNEDKDGIIIVQNSQIFITPPLCGGKAALISAVHPVVLKMEGEKVTEPTRVTSVNHLSWEISEKPQYQITISEDKLRAYFTLYRVEKYAWKLVNCPASAEVSVRAEPDYDLLLSKLTVDQILAGFPKSAFIPNLNIPALYAELNNPTYLPVCIAVGKAPVPGFNGRLELLLQPDMADEFSRQEAPDPLNYLNYPGIASVHPGEVLARKLPPQEGLPGFDVYGGILPSPQPEDIRLMHAADISLLPGGEIIALREGRPRITGIGTPVVSIDFPSAYIMPGGMDTADGVFMFAGDVVAPEGVRDQSIIEAFGNVYIYGDVRGAVITATGSIVIRGKITDSQLYCGYYGARQGRLYLHSGHLIEEITALRKAARLLEQNLKSRQQTVKYGLVVMLLLESKCSHIPGLLTRLQNLLLDNESACPMDTEQIKQLLEVFLHPGQFTDFITDSVIGTLLKLLEAFCERIEGLQEESARIDVAEAEGCMLQAGGDLYIHKEGVRNCTLRASGNVQFLLEQSVCSGSIVEAGGAITLQSACAEAGQQSVLTAGSTISARRISATRLCIGEYTTEIDDLLENAVYTAQNLRMGNQDSANLLTYRF</sequence>
<dbReference type="EMBL" id="CP070969">
    <property type="protein sequence ID" value="QSF44895.1"/>
    <property type="molecule type" value="Genomic_DNA"/>
</dbReference>
<dbReference type="Proteomes" id="UP000663452">
    <property type="component" value="Chromosome"/>
</dbReference>
<dbReference type="RefSeq" id="WP_206102408.1">
    <property type="nucleotide sequence ID" value="NZ_CP070969.1"/>
</dbReference>